<evidence type="ECO:0000313" key="1">
    <source>
        <dbReference type="EMBL" id="CAF4310781.1"/>
    </source>
</evidence>
<name>A0A820IR19_9BILA</name>
<reference evidence="1" key="1">
    <citation type="submission" date="2021-02" db="EMBL/GenBank/DDBJ databases">
        <authorList>
            <person name="Nowell W R."/>
        </authorList>
    </citation>
    <scope>NUCLEOTIDE SEQUENCE</scope>
</reference>
<gene>
    <name evidence="1" type="ORF">JBS370_LOCUS40708</name>
</gene>
<proteinExistence type="predicted"/>
<evidence type="ECO:0000313" key="2">
    <source>
        <dbReference type="Proteomes" id="UP000663836"/>
    </source>
</evidence>
<accession>A0A820IR19</accession>
<dbReference type="Proteomes" id="UP000663836">
    <property type="component" value="Unassembled WGS sequence"/>
</dbReference>
<feature type="non-terminal residue" evidence="1">
    <location>
        <position position="1"/>
    </location>
</feature>
<dbReference type="EMBL" id="CAJOBD010038546">
    <property type="protein sequence ID" value="CAF4310781.1"/>
    <property type="molecule type" value="Genomic_DNA"/>
</dbReference>
<feature type="non-terminal residue" evidence="1">
    <location>
        <position position="40"/>
    </location>
</feature>
<dbReference type="AlphaFoldDB" id="A0A820IR19"/>
<protein>
    <submittedName>
        <fullName evidence="1">Uncharacterized protein</fullName>
    </submittedName>
</protein>
<organism evidence="1 2">
    <name type="scientific">Rotaria sordida</name>
    <dbReference type="NCBI Taxonomy" id="392033"/>
    <lineage>
        <taxon>Eukaryota</taxon>
        <taxon>Metazoa</taxon>
        <taxon>Spiralia</taxon>
        <taxon>Gnathifera</taxon>
        <taxon>Rotifera</taxon>
        <taxon>Eurotatoria</taxon>
        <taxon>Bdelloidea</taxon>
        <taxon>Philodinida</taxon>
        <taxon>Philodinidae</taxon>
        <taxon>Rotaria</taxon>
    </lineage>
</organism>
<comment type="caution">
    <text evidence="1">The sequence shown here is derived from an EMBL/GenBank/DDBJ whole genome shotgun (WGS) entry which is preliminary data.</text>
</comment>
<sequence>SQNYSKELDNRQCEQDLKQVLETWKRIPSDQFKEQVIAKQ</sequence>